<dbReference type="AlphaFoldDB" id="A0A5N1J6S2"/>
<reference evidence="2 3" key="1">
    <citation type="submission" date="2019-09" db="EMBL/GenBank/DDBJ databases">
        <title>Genome sequence of Adhaeribacter sp. M2.</title>
        <authorList>
            <person name="Srinivasan S."/>
        </authorList>
    </citation>
    <scope>NUCLEOTIDE SEQUENCE [LARGE SCALE GENOMIC DNA]</scope>
    <source>
        <strain evidence="2 3">M2</strain>
    </source>
</reference>
<organism evidence="2 3">
    <name type="scientific">Adhaeribacter soli</name>
    <dbReference type="NCBI Taxonomy" id="2607655"/>
    <lineage>
        <taxon>Bacteria</taxon>
        <taxon>Pseudomonadati</taxon>
        <taxon>Bacteroidota</taxon>
        <taxon>Cytophagia</taxon>
        <taxon>Cytophagales</taxon>
        <taxon>Hymenobacteraceae</taxon>
        <taxon>Adhaeribacter</taxon>
    </lineage>
</organism>
<feature type="compositionally biased region" description="Pro residues" evidence="1">
    <location>
        <begin position="115"/>
        <end position="125"/>
    </location>
</feature>
<feature type="region of interest" description="Disordered" evidence="1">
    <location>
        <begin position="110"/>
        <end position="129"/>
    </location>
</feature>
<sequence length="416" mass="46387">MRFPVFLLKKLLFFTLLLAAWPVLGQTLQDQKVLPVSPVVGEVIDLEEKIRYNLFPFADSATFQIGRFLQTPDGIILEIVKRNGKIDYRPYTQSEFELTGQLIEARAKNSTVPPQKTPAPAPAVPVPAQSDTRPAATALSGKVYYVILSNGMKFFGTVAEKRASEYVFNTEYFGTITATFGNIRYMKEVENRLKSGYYWVPNPHDSRLYFGPTGRGIPRGEGYVQTIYGYLNSINYGITDNISIGSTFLLMPFLPLENNIFALTPKISFPTTENTNVAGGVLFVNFLEEQFGLLYSAGTYGNKSDHITAGIGFAFFNGNVSSTPLVMLGGVKRMSNRLAFMSENYILSVPGDRTYGFGLYGLRFIWPRTNLDLGGFYAAYSGNRHDSGQIVSSYFIPIYYSFTFKLGNRKGIGKLE</sequence>
<dbReference type="RefSeq" id="WP_150903374.1">
    <property type="nucleotide sequence ID" value="NZ_VTWT01000003.1"/>
</dbReference>
<name>A0A5N1J6S2_9BACT</name>
<evidence type="ECO:0000313" key="2">
    <source>
        <dbReference type="EMBL" id="KAA9340303.1"/>
    </source>
</evidence>
<proteinExistence type="predicted"/>
<protein>
    <submittedName>
        <fullName evidence="2">Uncharacterized protein</fullName>
    </submittedName>
</protein>
<evidence type="ECO:0000313" key="3">
    <source>
        <dbReference type="Proteomes" id="UP000326570"/>
    </source>
</evidence>
<accession>A0A5N1J6S2</accession>
<keyword evidence="3" id="KW-1185">Reference proteome</keyword>
<evidence type="ECO:0000256" key="1">
    <source>
        <dbReference type="SAM" id="MobiDB-lite"/>
    </source>
</evidence>
<comment type="caution">
    <text evidence="2">The sequence shown here is derived from an EMBL/GenBank/DDBJ whole genome shotgun (WGS) entry which is preliminary data.</text>
</comment>
<dbReference type="Proteomes" id="UP000326570">
    <property type="component" value="Unassembled WGS sequence"/>
</dbReference>
<dbReference type="EMBL" id="VTWT01000003">
    <property type="protein sequence ID" value="KAA9340303.1"/>
    <property type="molecule type" value="Genomic_DNA"/>
</dbReference>
<gene>
    <name evidence="2" type="ORF">F0P94_08120</name>
</gene>